<reference evidence="1" key="1">
    <citation type="journal article" date="2016" name="Biosci. Biotechnol. Biochem.">
        <title>Bioconversion of AHX to AOH by resting cells of Burkholderia contaminans CH-1.</title>
        <authorList>
            <person name="Choi J.H."/>
            <person name="Kikuchi A."/>
            <person name="Pumkaeo P."/>
            <person name="Hirai H."/>
            <person name="Tokuyama S."/>
            <person name="Kawagishi H."/>
        </authorList>
    </citation>
    <scope>NUCLEOTIDE SEQUENCE</scope>
    <source>
        <strain evidence="1">CH-1</strain>
        <plasmid evidence="1">pBC453</plasmid>
    </source>
</reference>
<name>A0A250LLF0_9BURK</name>
<keyword evidence="1" id="KW-0614">Plasmid</keyword>
<dbReference type="EMBL" id="CP090643">
    <property type="protein sequence ID" value="WFN23617.1"/>
    <property type="molecule type" value="Genomic_DNA"/>
</dbReference>
<evidence type="ECO:0000313" key="3">
    <source>
        <dbReference type="Proteomes" id="UP001220209"/>
    </source>
</evidence>
<geneLocation type="plasmid" evidence="2 3">
    <name>unnamed1</name>
</geneLocation>
<reference evidence="1" key="2">
    <citation type="journal article" date="2017" name="Genome Announc.">
        <title>High-Quality Draft Genome Sequence of Burkholderia contaminans CH-1, a Gram-Negative Bacterium That Metabolizes 2-Azahypoxanthine, a Plant Growth-Regulating Compound.</title>
        <authorList>
            <person name="Choi J.-H."/>
            <person name="Sugiura H."/>
            <person name="Moriuchi R."/>
            <person name="Kawagishi H."/>
            <person name="Dohra H."/>
        </authorList>
    </citation>
    <scope>NUCLEOTIDE SEQUENCE</scope>
    <source>
        <strain evidence="1">CH-1</strain>
        <plasmid evidence="1">pBC453</plasmid>
    </source>
</reference>
<dbReference type="Proteomes" id="UP001220209">
    <property type="component" value="Plasmid unnamed1"/>
</dbReference>
<dbReference type="AlphaFoldDB" id="A0A250LLF0"/>
<reference evidence="2 3" key="3">
    <citation type="submission" date="2021-12" db="EMBL/GenBank/DDBJ databases">
        <title>Genomic and phenotypic characterization of three Burkholderia contaminans isolates recovered from different sources.</title>
        <authorList>
            <person name="Lopez De Volder A."/>
            <person name="Fan Y."/>
            <person name="Nunvar J."/>
            <person name="Herrera T."/>
            <person name="Timp W."/>
            <person name="Degrossi J."/>
        </authorList>
    </citation>
    <scope>NUCLEOTIDE SEQUENCE [LARGE SCALE GENOMIC DNA]</scope>
    <source>
        <strain evidence="2 3">LMG 23361</strain>
        <plasmid evidence="2 3">unnamed1</plasmid>
    </source>
</reference>
<dbReference type="EMBL" id="AP018360">
    <property type="protein sequence ID" value="BBA45350.1"/>
    <property type="molecule type" value="Genomic_DNA"/>
</dbReference>
<geneLocation type="plasmid" evidence="1">
    <name>pBC453</name>
</geneLocation>
<evidence type="ECO:0000313" key="1">
    <source>
        <dbReference type="EMBL" id="BBA45350.1"/>
    </source>
</evidence>
<proteinExistence type="predicted"/>
<dbReference type="OrthoDB" id="6174143at2"/>
<accession>A0A250LLF0</accession>
<dbReference type="RefSeq" id="WP_046543984.1">
    <property type="nucleotide sequence ID" value="NZ_AP018360.1"/>
</dbReference>
<sequence length="173" mass="19519">MFERLDTTVGSGTESGRVEVQRFRTRAWKYARESGGRVSCQFARIIREGARATQIAYQAIMSRYNGEPIGIECRQSDRDSWAFVLPEASGGLPWRIQQFDRDGFVGHLCFDSVPEAVEAMLDMGYRTIDEGALDQVASTDRWALGVRRSAIMQRHQEGKISYAQMVDELTATV</sequence>
<gene>
    <name evidence="1" type="ORF">BCCH1_78610</name>
    <name evidence="2" type="ORF">LXE91_39465</name>
</gene>
<organism evidence="1">
    <name type="scientific">Burkholderia contaminans</name>
    <dbReference type="NCBI Taxonomy" id="488447"/>
    <lineage>
        <taxon>Bacteria</taxon>
        <taxon>Pseudomonadati</taxon>
        <taxon>Pseudomonadota</taxon>
        <taxon>Betaproteobacteria</taxon>
        <taxon>Burkholderiales</taxon>
        <taxon>Burkholderiaceae</taxon>
        <taxon>Burkholderia</taxon>
        <taxon>Burkholderia cepacia complex</taxon>
    </lineage>
</organism>
<protein>
    <submittedName>
        <fullName evidence="1">Uncharacterized protein</fullName>
    </submittedName>
</protein>
<evidence type="ECO:0000313" key="2">
    <source>
        <dbReference type="EMBL" id="WFN23617.1"/>
    </source>
</evidence>